<dbReference type="InterPro" id="IPR029063">
    <property type="entry name" value="SAM-dependent_MTases_sf"/>
</dbReference>
<evidence type="ECO:0000313" key="1">
    <source>
        <dbReference type="EMBL" id="SFH98174.1"/>
    </source>
</evidence>
<protein>
    <recommendedName>
        <fullName evidence="3">DNA (Cytosine-5)-methyltransferase 1</fullName>
    </recommendedName>
</protein>
<dbReference type="RefSeq" id="WP_217647040.1">
    <property type="nucleotide sequence ID" value="NZ_FOQD01000004.1"/>
</dbReference>
<dbReference type="Proteomes" id="UP000199518">
    <property type="component" value="Unassembled WGS sequence"/>
</dbReference>
<proteinExistence type="predicted"/>
<dbReference type="EMBL" id="FOQD01000004">
    <property type="protein sequence ID" value="SFH98174.1"/>
    <property type="molecule type" value="Genomic_DNA"/>
</dbReference>
<sequence length="180" mass="19700">MNGIIVSLFDYTGNMVRPWADAGFQCYCVDIQHSIRRDRSDGNIHFVWGDARSWLPPDRPLILFAFPPCTHLAVSGARDFAKKSWPMLRDGMDCFHAAYTAANWAGCPFMIENPVGRISGIHGKPNSIFDPCDYGGYLDPPGDEYTKSTCLWTGGGVRYARAASSSAGTGELDAPDAANE</sequence>
<dbReference type="AlphaFoldDB" id="A0A1I3EGQ9"/>
<accession>A0A1I3EGQ9</accession>
<gene>
    <name evidence="1" type="ORF">SAMN05421753_104216</name>
</gene>
<evidence type="ECO:0000313" key="2">
    <source>
        <dbReference type="Proteomes" id="UP000199518"/>
    </source>
</evidence>
<dbReference type="STRING" id="1576369.SAMN05421753_104216"/>
<organism evidence="1 2">
    <name type="scientific">Planctomicrobium piriforme</name>
    <dbReference type="NCBI Taxonomy" id="1576369"/>
    <lineage>
        <taxon>Bacteria</taxon>
        <taxon>Pseudomonadati</taxon>
        <taxon>Planctomycetota</taxon>
        <taxon>Planctomycetia</taxon>
        <taxon>Planctomycetales</taxon>
        <taxon>Planctomycetaceae</taxon>
        <taxon>Planctomicrobium</taxon>
    </lineage>
</organism>
<evidence type="ECO:0008006" key="3">
    <source>
        <dbReference type="Google" id="ProtNLM"/>
    </source>
</evidence>
<dbReference type="SUPFAM" id="SSF53335">
    <property type="entry name" value="S-adenosyl-L-methionine-dependent methyltransferases"/>
    <property type="match status" value="1"/>
</dbReference>
<keyword evidence="2" id="KW-1185">Reference proteome</keyword>
<reference evidence="2" key="1">
    <citation type="submission" date="2016-10" db="EMBL/GenBank/DDBJ databases">
        <authorList>
            <person name="Varghese N."/>
            <person name="Submissions S."/>
        </authorList>
    </citation>
    <scope>NUCLEOTIDE SEQUENCE [LARGE SCALE GENOMIC DNA]</scope>
    <source>
        <strain evidence="2">DSM 26348</strain>
    </source>
</reference>
<name>A0A1I3EGQ9_9PLAN</name>